<name>A0A5M3XR52_9ACTN</name>
<evidence type="ECO:0000256" key="1">
    <source>
        <dbReference type="PROSITE-ProRule" id="PRU00339"/>
    </source>
</evidence>
<dbReference type="InterPro" id="IPR019734">
    <property type="entry name" value="TPR_rpt"/>
</dbReference>
<organism evidence="2 3">
    <name type="scientific">Acrocarpospora pleiomorpha</name>
    <dbReference type="NCBI Taxonomy" id="90975"/>
    <lineage>
        <taxon>Bacteria</taxon>
        <taxon>Bacillati</taxon>
        <taxon>Actinomycetota</taxon>
        <taxon>Actinomycetes</taxon>
        <taxon>Streptosporangiales</taxon>
        <taxon>Streptosporangiaceae</taxon>
        <taxon>Acrocarpospora</taxon>
    </lineage>
</organism>
<keyword evidence="1" id="KW-0802">TPR repeat</keyword>
<accession>A0A5M3XR52</accession>
<dbReference type="GO" id="GO:0043531">
    <property type="term" value="F:ADP binding"/>
    <property type="evidence" value="ECO:0007669"/>
    <property type="project" value="InterPro"/>
</dbReference>
<gene>
    <name evidence="2" type="ORF">Aple_037240</name>
</gene>
<protein>
    <submittedName>
        <fullName evidence="2">Uncharacterized protein</fullName>
    </submittedName>
</protein>
<dbReference type="Gene3D" id="1.25.40.10">
    <property type="entry name" value="Tetratricopeptide repeat domain"/>
    <property type="match status" value="1"/>
</dbReference>
<reference evidence="2 3" key="1">
    <citation type="submission" date="2019-10" db="EMBL/GenBank/DDBJ databases">
        <title>Whole genome shotgun sequence of Acrocarpospora pleiomorpha NBRC 16267.</title>
        <authorList>
            <person name="Ichikawa N."/>
            <person name="Kimura A."/>
            <person name="Kitahashi Y."/>
            <person name="Komaki H."/>
            <person name="Oguchi A."/>
        </authorList>
    </citation>
    <scope>NUCLEOTIDE SEQUENCE [LARGE SCALE GENOMIC DNA]</scope>
    <source>
        <strain evidence="2 3">NBRC 16267</strain>
    </source>
</reference>
<evidence type="ECO:0000313" key="2">
    <source>
        <dbReference type="EMBL" id="GES20828.1"/>
    </source>
</evidence>
<dbReference type="OrthoDB" id="5521887at2"/>
<proteinExistence type="predicted"/>
<evidence type="ECO:0000313" key="3">
    <source>
        <dbReference type="Proteomes" id="UP000377595"/>
    </source>
</evidence>
<dbReference type="EMBL" id="BLAF01000019">
    <property type="protein sequence ID" value="GES20828.1"/>
    <property type="molecule type" value="Genomic_DNA"/>
</dbReference>
<feature type="repeat" description="TPR" evidence="1">
    <location>
        <begin position="490"/>
        <end position="523"/>
    </location>
</feature>
<comment type="caution">
    <text evidence="2">The sequence shown here is derived from an EMBL/GenBank/DDBJ whole genome shotgun (WGS) entry which is preliminary data.</text>
</comment>
<dbReference type="PROSITE" id="PS50005">
    <property type="entry name" value="TPR"/>
    <property type="match status" value="1"/>
</dbReference>
<keyword evidence="3" id="KW-1185">Reference proteome</keyword>
<sequence>MEDITNVVSSSVGVVVQSGAIYGDLHLTGAPPIQHVVARQLPPSTRHFVEREAEIAFLTGLVDDRRPGTATICALDGAPGIGKTALMVHWGHRVKDRFPDGQIYVDLHGFDRRRPPVDPADAAHMVLVALQGPASAVPAELDARSALLRSLLAGRRILLLIDNARDSAQVLPLLPGSAECFTLVTSRDRLDGLVIRHGAHQRRLPLLTAAESRRLIAGYVGPDRADDRASMDGLVRRCAGLPMALSIVAAKAAVEPTRPLRSLLRDLDAANAALDALRLADASEADVRVAVSLSYNALPAKTAWMFRTLARHPGPDLDVRAAAALTGLSLEAARNGLEDLVRRNLLAPTGGGRFAFHDLIREYGLEKARRDRHTIALGSLLNHYLHLAHRADRLINSHRRDIPVPPCARPELVPPLHDGDDAMGVFAAEYDNFLAATRLAQRENWRGYAWQLPWTLSNYAYLTARWSDWAETHEAAVRAARQAGETVVEARLRQSLGRAYNEMGAYDDACREYNAALRLHGDEKSQANALNGLGGVYVRLGRHARTAECAARALALYEHVGDRAGQASTLNLLGRAALGAGAPDRAVDHHRRALRLFDALGDDYGRAHSGSALATALAGLGRLEEAVEHFSAAFRLHRAVGNRYYEAEACERLAGALLLSRRVTEARTHLRHAAKLLEDIGDRRAAVVRERLNALGHPSPDGS</sequence>
<dbReference type="AlphaFoldDB" id="A0A5M3XR52"/>
<dbReference type="Pfam" id="PF13424">
    <property type="entry name" value="TPR_12"/>
    <property type="match status" value="1"/>
</dbReference>
<dbReference type="SMART" id="SM00028">
    <property type="entry name" value="TPR"/>
    <property type="match status" value="5"/>
</dbReference>
<dbReference type="Proteomes" id="UP000377595">
    <property type="component" value="Unassembled WGS sequence"/>
</dbReference>
<dbReference type="PANTHER" id="PTHR47691:SF3">
    <property type="entry name" value="HTH-TYPE TRANSCRIPTIONAL REGULATOR RV0890C-RELATED"/>
    <property type="match status" value="1"/>
</dbReference>
<dbReference type="PRINTS" id="PR00364">
    <property type="entry name" value="DISEASERSIST"/>
</dbReference>
<dbReference type="SUPFAM" id="SSF48452">
    <property type="entry name" value="TPR-like"/>
    <property type="match status" value="1"/>
</dbReference>
<dbReference type="InterPro" id="IPR027417">
    <property type="entry name" value="P-loop_NTPase"/>
</dbReference>
<dbReference type="RefSeq" id="WP_155345849.1">
    <property type="nucleotide sequence ID" value="NZ_BAAAHM010000032.1"/>
</dbReference>
<dbReference type="PANTHER" id="PTHR47691">
    <property type="entry name" value="REGULATOR-RELATED"/>
    <property type="match status" value="1"/>
</dbReference>
<dbReference type="InterPro" id="IPR011990">
    <property type="entry name" value="TPR-like_helical_dom_sf"/>
</dbReference>
<dbReference type="Gene3D" id="3.40.50.300">
    <property type="entry name" value="P-loop containing nucleotide triphosphate hydrolases"/>
    <property type="match status" value="1"/>
</dbReference>
<dbReference type="SUPFAM" id="SSF52540">
    <property type="entry name" value="P-loop containing nucleoside triphosphate hydrolases"/>
    <property type="match status" value="1"/>
</dbReference>